<evidence type="ECO:0000313" key="3">
    <source>
        <dbReference type="Proteomes" id="UP001374584"/>
    </source>
</evidence>
<comment type="caution">
    <text evidence="2">The sequence shown here is derived from an EMBL/GenBank/DDBJ whole genome shotgun (WGS) entry which is preliminary data.</text>
</comment>
<keyword evidence="1" id="KW-0732">Signal</keyword>
<sequence>MDTRKPTVALLTFLLAFFILASDMCMKSEARGPIVHLHCSSDADCKYRPCADRCGCICIDSLCQCLKPSFLDNVHTHPPTN</sequence>
<evidence type="ECO:0000256" key="1">
    <source>
        <dbReference type="SAM" id="SignalP"/>
    </source>
</evidence>
<keyword evidence="3" id="KW-1185">Reference proteome</keyword>
<feature type="signal peptide" evidence="1">
    <location>
        <begin position="1"/>
        <end position="21"/>
    </location>
</feature>
<feature type="chain" id="PRO_5042820414" evidence="1">
    <location>
        <begin position="22"/>
        <end position="81"/>
    </location>
</feature>
<proteinExistence type="predicted"/>
<dbReference type="EMBL" id="JAYMYR010000010">
    <property type="protein sequence ID" value="KAK7334592.1"/>
    <property type="molecule type" value="Genomic_DNA"/>
</dbReference>
<reference evidence="2 3" key="1">
    <citation type="submission" date="2024-01" db="EMBL/GenBank/DDBJ databases">
        <title>The genomes of 5 underutilized Papilionoideae crops provide insights into root nodulation and disease resistanc.</title>
        <authorList>
            <person name="Jiang F."/>
        </authorList>
    </citation>
    <scope>NUCLEOTIDE SEQUENCE [LARGE SCALE GENOMIC DNA]</scope>
    <source>
        <strain evidence="2">JINMINGXINNONG_FW02</strain>
        <tissue evidence="2">Leaves</tissue>
    </source>
</reference>
<dbReference type="AlphaFoldDB" id="A0AAN9QGL0"/>
<evidence type="ECO:0000313" key="2">
    <source>
        <dbReference type="EMBL" id="KAK7334592.1"/>
    </source>
</evidence>
<accession>A0AAN9QGL0</accession>
<gene>
    <name evidence="2" type="ORF">VNO80_26352</name>
</gene>
<protein>
    <submittedName>
        <fullName evidence="2">Uncharacterized protein</fullName>
    </submittedName>
</protein>
<name>A0AAN9QGL0_PHACN</name>
<dbReference type="Proteomes" id="UP001374584">
    <property type="component" value="Unassembled WGS sequence"/>
</dbReference>
<organism evidence="2 3">
    <name type="scientific">Phaseolus coccineus</name>
    <name type="common">Scarlet runner bean</name>
    <name type="synonym">Phaseolus multiflorus</name>
    <dbReference type="NCBI Taxonomy" id="3886"/>
    <lineage>
        <taxon>Eukaryota</taxon>
        <taxon>Viridiplantae</taxon>
        <taxon>Streptophyta</taxon>
        <taxon>Embryophyta</taxon>
        <taxon>Tracheophyta</taxon>
        <taxon>Spermatophyta</taxon>
        <taxon>Magnoliopsida</taxon>
        <taxon>eudicotyledons</taxon>
        <taxon>Gunneridae</taxon>
        <taxon>Pentapetalae</taxon>
        <taxon>rosids</taxon>
        <taxon>fabids</taxon>
        <taxon>Fabales</taxon>
        <taxon>Fabaceae</taxon>
        <taxon>Papilionoideae</taxon>
        <taxon>50 kb inversion clade</taxon>
        <taxon>NPAAA clade</taxon>
        <taxon>indigoferoid/millettioid clade</taxon>
        <taxon>Phaseoleae</taxon>
        <taxon>Phaseolus</taxon>
    </lineage>
</organism>